<evidence type="ECO:0000313" key="1">
    <source>
        <dbReference type="EMBL" id="AET37885.1"/>
    </source>
</evidence>
<gene>
    <name evidence="1" type="ordered locus">Ecym_2133</name>
</gene>
<accession>G8JNG9</accession>
<sequence length="180" mass="18614">MTVYYDGATGAMVDGEGVLCSTPSRPASELGLQLQLVPPTLSNTPDGELEESYEEYDRAAAYSYFSAVAASSVGTYALPAAMPEVLGVGGFGVNLQDEGIFALDQDALYPSQGAAAAAAAGTPTAFAKSTLVDINSGYELHTDVEFSAGELPAVAHEGMRRPRGGYATEKQDAAAMDACR</sequence>
<proteinExistence type="predicted"/>
<dbReference type="RefSeq" id="XP_003644702.1">
    <property type="nucleotide sequence ID" value="XM_003644654.1"/>
</dbReference>
<name>G8JNG9_ERECY</name>
<evidence type="ECO:0000313" key="2">
    <source>
        <dbReference type="Proteomes" id="UP000006790"/>
    </source>
</evidence>
<dbReference type="Proteomes" id="UP000006790">
    <property type="component" value="Chromosome 2"/>
</dbReference>
<dbReference type="AlphaFoldDB" id="G8JNG9"/>
<organism evidence="1 2">
    <name type="scientific">Eremothecium cymbalariae (strain CBS 270.75 / DBVPG 7215 / KCTC 17166 / NRRL Y-17582)</name>
    <name type="common">Yeast</name>
    <dbReference type="NCBI Taxonomy" id="931890"/>
    <lineage>
        <taxon>Eukaryota</taxon>
        <taxon>Fungi</taxon>
        <taxon>Dikarya</taxon>
        <taxon>Ascomycota</taxon>
        <taxon>Saccharomycotina</taxon>
        <taxon>Saccharomycetes</taxon>
        <taxon>Saccharomycetales</taxon>
        <taxon>Saccharomycetaceae</taxon>
        <taxon>Eremothecium</taxon>
    </lineage>
</organism>
<keyword evidence="2" id="KW-1185">Reference proteome</keyword>
<dbReference type="HOGENOM" id="CLU_1496198_0_0_1"/>
<protein>
    <submittedName>
        <fullName evidence="1">Uncharacterized protein</fullName>
    </submittedName>
</protein>
<reference evidence="2" key="1">
    <citation type="journal article" date="2012" name="G3 (Bethesda)">
        <title>Pichia sorbitophila, an interspecies yeast hybrid reveals early steps of genome resolution following polyploidization.</title>
        <authorList>
            <person name="Leh Louis V."/>
            <person name="Despons L."/>
            <person name="Friedrich A."/>
            <person name="Martin T."/>
            <person name="Durrens P."/>
            <person name="Casaregola S."/>
            <person name="Neuveglise C."/>
            <person name="Fairhead C."/>
            <person name="Marck C."/>
            <person name="Cruz J.A."/>
            <person name="Straub M.L."/>
            <person name="Kugler V."/>
            <person name="Sacerdot C."/>
            <person name="Uzunov Z."/>
            <person name="Thierry A."/>
            <person name="Weiss S."/>
            <person name="Bleykasten C."/>
            <person name="De Montigny J."/>
            <person name="Jacques N."/>
            <person name="Jung P."/>
            <person name="Lemaire M."/>
            <person name="Mallet S."/>
            <person name="Morel G."/>
            <person name="Richard G.F."/>
            <person name="Sarkar A."/>
            <person name="Savel G."/>
            <person name="Schacherer J."/>
            <person name="Seret M.L."/>
            <person name="Talla E."/>
            <person name="Samson G."/>
            <person name="Jubin C."/>
            <person name="Poulain J."/>
            <person name="Vacherie B."/>
            <person name="Barbe V."/>
            <person name="Pelletier E."/>
            <person name="Sherman D.J."/>
            <person name="Westhof E."/>
            <person name="Weissenbach J."/>
            <person name="Baret P.V."/>
            <person name="Wincker P."/>
            <person name="Gaillardin C."/>
            <person name="Dujon B."/>
            <person name="Souciet J.L."/>
        </authorList>
    </citation>
    <scope>NUCLEOTIDE SEQUENCE [LARGE SCALE GENOMIC DNA]</scope>
    <source>
        <strain evidence="2">CBS 270.75 / DBVPG 7215 / KCTC 17166 / NRRL Y-17582</strain>
    </source>
</reference>
<dbReference type="KEGG" id="erc:Ecym_2133"/>
<dbReference type="GeneID" id="11473009"/>
<dbReference type="InParanoid" id="G8JNG9"/>
<dbReference type="EMBL" id="CP002498">
    <property type="protein sequence ID" value="AET37885.1"/>
    <property type="molecule type" value="Genomic_DNA"/>
</dbReference>